<protein>
    <submittedName>
        <fullName evidence="5">Maltodextrin ABC transporter, substrate-binding protein MdxE</fullName>
    </submittedName>
</protein>
<dbReference type="InterPro" id="IPR050490">
    <property type="entry name" value="Bact_solute-bd_prot1"/>
</dbReference>
<evidence type="ECO:0000256" key="3">
    <source>
        <dbReference type="ARBA" id="ARBA00022448"/>
    </source>
</evidence>
<evidence type="ECO:0000256" key="2">
    <source>
        <dbReference type="ARBA" id="ARBA00008520"/>
    </source>
</evidence>
<dbReference type="PANTHER" id="PTHR43649:SF34">
    <property type="entry name" value="ABC TRANSPORTER PERIPLASMIC-BINDING PROTEIN YCJN-RELATED"/>
    <property type="match status" value="1"/>
</dbReference>
<accession>A0A6J4UZ36</accession>
<dbReference type="CDD" id="cd14750">
    <property type="entry name" value="PBP2_TMBP"/>
    <property type="match status" value="1"/>
</dbReference>
<keyword evidence="3" id="KW-0813">Transport</keyword>
<evidence type="ECO:0000256" key="1">
    <source>
        <dbReference type="ARBA" id="ARBA00004418"/>
    </source>
</evidence>
<organism evidence="5">
    <name type="scientific">uncultured Thermomicrobiales bacterium</name>
    <dbReference type="NCBI Taxonomy" id="1645740"/>
    <lineage>
        <taxon>Bacteria</taxon>
        <taxon>Pseudomonadati</taxon>
        <taxon>Thermomicrobiota</taxon>
        <taxon>Thermomicrobia</taxon>
        <taxon>Thermomicrobiales</taxon>
        <taxon>environmental samples</taxon>
    </lineage>
</organism>
<dbReference type="AlphaFoldDB" id="A0A6J4UZ36"/>
<evidence type="ECO:0000256" key="4">
    <source>
        <dbReference type="ARBA" id="ARBA00022729"/>
    </source>
</evidence>
<dbReference type="InterPro" id="IPR006059">
    <property type="entry name" value="SBP"/>
</dbReference>
<gene>
    <name evidence="5" type="ORF">AVDCRST_MAG43-2208</name>
</gene>
<dbReference type="Gene3D" id="3.40.190.10">
    <property type="entry name" value="Periplasmic binding protein-like II"/>
    <property type="match status" value="2"/>
</dbReference>
<dbReference type="PANTHER" id="PTHR43649">
    <property type="entry name" value="ARABINOSE-BINDING PROTEIN-RELATED"/>
    <property type="match status" value="1"/>
</dbReference>
<keyword evidence="4" id="KW-0732">Signal</keyword>
<dbReference type="SUPFAM" id="SSF53850">
    <property type="entry name" value="Periplasmic binding protein-like II"/>
    <property type="match status" value="1"/>
</dbReference>
<proteinExistence type="inferred from homology"/>
<sequence>MKRYLPTPVNRLMSDAMFGRASRREIIKRGTALGLSSAVMGTILTAERLGAQGTPAATPGATPGASPVATGPAGYTIVVPEGLPDLAGATVNAMLSADGPGAAFDQACCDKFAEATGATVNYLKGAESATDRLTFLSQTFAAQSADVDVAMIDVIWPGIMAPHAVDLTDMKDELGVDFFERIVQNNTVDGKLVGIPWFTDAGLLYYRTDLLEKHGFSAPPQTWTELTEQAQAIIEGEAATNPSFTGFVFQAAAYEGLTCNALEWQFSYGGGTIIDEEGNVTVNNDQTKAALELARSWVGTIAPQAVTGYMEEDARGVWQGGNSAFMRNWPGSYVLGQEPGSAIRDKFNVAQLPMGEGEGASHAATLGGWQMMVSQYSPSVDAAKQFAKYMTSPELQKSRAIERSTLPTIGNLYSDQDVLAANPFFGELLEVFQTGSVARPSTASVDLYGEVSTAYFTRVNEILTGSAEIDAGLEDLQGQLEDIMADL</sequence>
<comment type="similarity">
    <text evidence="2">Belongs to the bacterial solute-binding protein 1 family.</text>
</comment>
<reference evidence="5" key="1">
    <citation type="submission" date="2020-02" db="EMBL/GenBank/DDBJ databases">
        <authorList>
            <person name="Meier V. D."/>
        </authorList>
    </citation>
    <scope>NUCLEOTIDE SEQUENCE</scope>
    <source>
        <strain evidence="5">AVDCRST_MAG43</strain>
    </source>
</reference>
<name>A0A6J4UZ36_9BACT</name>
<dbReference type="EMBL" id="CADCWI010000113">
    <property type="protein sequence ID" value="CAA9564515.1"/>
    <property type="molecule type" value="Genomic_DNA"/>
</dbReference>
<evidence type="ECO:0000313" key="5">
    <source>
        <dbReference type="EMBL" id="CAA9564515.1"/>
    </source>
</evidence>
<dbReference type="Pfam" id="PF01547">
    <property type="entry name" value="SBP_bac_1"/>
    <property type="match status" value="1"/>
</dbReference>
<dbReference type="GO" id="GO:0042597">
    <property type="term" value="C:periplasmic space"/>
    <property type="evidence" value="ECO:0007669"/>
    <property type="project" value="UniProtKB-SubCell"/>
</dbReference>
<comment type="subcellular location">
    <subcellularLocation>
        <location evidence="1">Periplasm</location>
    </subcellularLocation>
</comment>